<protein>
    <recommendedName>
        <fullName evidence="4">Telomere length regulation protein ELG1</fullName>
    </recommendedName>
</protein>
<evidence type="ECO:0008006" key="4">
    <source>
        <dbReference type="Google" id="ProtNLM"/>
    </source>
</evidence>
<organism evidence="2 3">
    <name type="scientific">Candida verbasci</name>
    <dbReference type="NCBI Taxonomy" id="1227364"/>
    <lineage>
        <taxon>Eukaryota</taxon>
        <taxon>Fungi</taxon>
        <taxon>Dikarya</taxon>
        <taxon>Ascomycota</taxon>
        <taxon>Saccharomycotina</taxon>
        <taxon>Pichiomycetes</taxon>
        <taxon>Debaryomycetaceae</taxon>
        <taxon>Candida/Lodderomyces clade</taxon>
        <taxon>Candida</taxon>
    </lineage>
</organism>
<dbReference type="AlphaFoldDB" id="A0A9W4TQC7"/>
<dbReference type="GO" id="GO:0003677">
    <property type="term" value="F:DNA binding"/>
    <property type="evidence" value="ECO:0007669"/>
    <property type="project" value="TreeGrafter"/>
</dbReference>
<dbReference type="GO" id="GO:0005634">
    <property type="term" value="C:nucleus"/>
    <property type="evidence" value="ECO:0007669"/>
    <property type="project" value="TreeGrafter"/>
</dbReference>
<dbReference type="Proteomes" id="UP001152885">
    <property type="component" value="Unassembled WGS sequence"/>
</dbReference>
<accession>A0A9W4TQC7</accession>
<comment type="caution">
    <text evidence="2">The sequence shown here is derived from an EMBL/GenBank/DDBJ whole genome shotgun (WGS) entry which is preliminary data.</text>
</comment>
<keyword evidence="3" id="KW-1185">Reference proteome</keyword>
<dbReference type="PANTHER" id="PTHR23389:SF6">
    <property type="entry name" value="REPLICATION FACTOR C SUBUNIT 1"/>
    <property type="match status" value="1"/>
</dbReference>
<evidence type="ECO:0000313" key="2">
    <source>
        <dbReference type="EMBL" id="CAI5756276.1"/>
    </source>
</evidence>
<evidence type="ECO:0000313" key="3">
    <source>
        <dbReference type="Proteomes" id="UP001152885"/>
    </source>
</evidence>
<dbReference type="Gene3D" id="3.40.50.300">
    <property type="entry name" value="P-loop containing nucleotide triphosphate hydrolases"/>
    <property type="match status" value="1"/>
</dbReference>
<proteinExistence type="predicted"/>
<keyword evidence="1" id="KW-0235">DNA replication</keyword>
<dbReference type="GO" id="GO:0006260">
    <property type="term" value="P:DNA replication"/>
    <property type="evidence" value="ECO:0007669"/>
    <property type="project" value="UniProtKB-KW"/>
</dbReference>
<dbReference type="OrthoDB" id="10064318at2759"/>
<dbReference type="PANTHER" id="PTHR23389">
    <property type="entry name" value="CHROMOSOME TRANSMISSION FIDELITY FACTOR 18"/>
    <property type="match status" value="1"/>
</dbReference>
<gene>
    <name evidence="2" type="ORF">CANVERA_P0792</name>
</gene>
<dbReference type="SUPFAM" id="SSF52540">
    <property type="entry name" value="P-loop containing nucleoside triphosphate hydrolases"/>
    <property type="match status" value="1"/>
</dbReference>
<reference evidence="2" key="1">
    <citation type="submission" date="2022-12" db="EMBL/GenBank/DDBJ databases">
        <authorList>
            <person name="Brejova B."/>
        </authorList>
    </citation>
    <scope>NUCLEOTIDE SEQUENCE</scope>
</reference>
<sequence length="634" mass="73961">MNDILDSTFELENKIYSKVKSSSILDVFKSHSPKKIVKIELKTRILENIKNGKNPYSYVVKLKINSNELARIKQFENPLKTKGSGAKSEGKSINSLFSSMMQASKKQSVLKQKKVKELSPVCVLVHVNDETRSYRPPRDLKIPKIEEVSGEIPKLNYKNEAEFNYEPIESIETLLSKLPEKLPPPLQHVYSKLSDKSKKNWCEKFKPTNIDQLLINPNNIQKIFYWITNAFKNLQKYGPIKNLKFKLKQKSIDSFLNDYEEEPTYSPFLILQGSLGVGKSTYVYTCMKQLNGYIHEINAGQSRNKKDLYQNLKEFVTTQLINNNEKGLVLLEDVNILFEQDARFWQLVGEIINITKRPIILTCEELWNIPKNLVDFAREENSIIFMDDFKISNRILADYLWLCGINENVDVDAEILEDIIDENSNGIKSDIRGCINHSEFLCKSKRGKKINKKKRKVEEISDFHELSNLLNLLSCSDVIEQTRTNQLQEYSNNELVDIYTVDDLYNLQYDYEINFGKELRHLIPVNKSLPSPKFQFNDLKYETLQFIGLRDKIYKKSNRTQTLDSVGIPDNSFLNYITITPLVLDLLPYTRYWQTLQNKLNQYEIDNPDKPSLKEFLNYRDFRYESTLLNTMLN</sequence>
<evidence type="ECO:0000256" key="1">
    <source>
        <dbReference type="ARBA" id="ARBA00022705"/>
    </source>
</evidence>
<dbReference type="InterPro" id="IPR027417">
    <property type="entry name" value="P-loop_NTPase"/>
</dbReference>
<dbReference type="EMBL" id="CANTUO010000001">
    <property type="protein sequence ID" value="CAI5756276.1"/>
    <property type="molecule type" value="Genomic_DNA"/>
</dbReference>
<name>A0A9W4TQC7_9ASCO</name>